<dbReference type="AlphaFoldDB" id="A0A401ZG05"/>
<gene>
    <name evidence="2" type="ORF">KDAU_30950</name>
</gene>
<accession>A0A401ZG05</accession>
<keyword evidence="1" id="KW-0472">Membrane</keyword>
<keyword evidence="1" id="KW-0812">Transmembrane</keyword>
<comment type="caution">
    <text evidence="2">The sequence shown here is derived from an EMBL/GenBank/DDBJ whole genome shotgun (WGS) entry which is preliminary data.</text>
</comment>
<evidence type="ECO:0000313" key="3">
    <source>
        <dbReference type="Proteomes" id="UP000287224"/>
    </source>
</evidence>
<proteinExistence type="predicted"/>
<protein>
    <submittedName>
        <fullName evidence="2">Uncharacterized protein</fullName>
    </submittedName>
</protein>
<reference evidence="3" key="1">
    <citation type="submission" date="2018-12" db="EMBL/GenBank/DDBJ databases">
        <title>Tengunoibacter tsumagoiensis gen. nov., sp. nov., Dictyobacter kobayashii sp. nov., D. alpinus sp. nov., and D. joshuensis sp. nov. and description of Dictyobacteraceae fam. nov. within the order Ktedonobacterales isolated from Tengu-no-mugimeshi.</title>
        <authorList>
            <person name="Wang C.M."/>
            <person name="Zheng Y."/>
            <person name="Sakai Y."/>
            <person name="Toyoda A."/>
            <person name="Minakuchi Y."/>
            <person name="Abe K."/>
            <person name="Yokota A."/>
            <person name="Yabe S."/>
        </authorList>
    </citation>
    <scope>NUCLEOTIDE SEQUENCE [LARGE SCALE GENOMIC DNA]</scope>
    <source>
        <strain evidence="3">S-27</strain>
    </source>
</reference>
<feature type="transmembrane region" description="Helical" evidence="1">
    <location>
        <begin position="12"/>
        <end position="31"/>
    </location>
</feature>
<evidence type="ECO:0000256" key="1">
    <source>
        <dbReference type="SAM" id="Phobius"/>
    </source>
</evidence>
<dbReference type="EMBL" id="BIFQ01000001">
    <property type="protein sequence ID" value="GCE05766.1"/>
    <property type="molecule type" value="Genomic_DNA"/>
</dbReference>
<dbReference type="Proteomes" id="UP000287224">
    <property type="component" value="Unassembled WGS sequence"/>
</dbReference>
<sequence length="71" mass="7792">MDIHKLSMQLLGLWIIRLSIVSIIFAASNAVRSGSTGNRLRMALLNLSQIPNKRAFAAAAELIIVLLEIFS</sequence>
<keyword evidence="1" id="KW-1133">Transmembrane helix</keyword>
<organism evidence="2 3">
    <name type="scientific">Dictyobacter aurantiacus</name>
    <dbReference type="NCBI Taxonomy" id="1936993"/>
    <lineage>
        <taxon>Bacteria</taxon>
        <taxon>Bacillati</taxon>
        <taxon>Chloroflexota</taxon>
        <taxon>Ktedonobacteria</taxon>
        <taxon>Ktedonobacterales</taxon>
        <taxon>Dictyobacteraceae</taxon>
        <taxon>Dictyobacter</taxon>
    </lineage>
</organism>
<keyword evidence="3" id="KW-1185">Reference proteome</keyword>
<evidence type="ECO:0000313" key="2">
    <source>
        <dbReference type="EMBL" id="GCE05766.1"/>
    </source>
</evidence>
<name>A0A401ZG05_9CHLR</name>